<keyword evidence="4" id="KW-0520">NAD</keyword>
<comment type="similarity">
    <text evidence="1">Belongs to the class-I pyridine nucleotide-disulfide oxidoreductase family.</text>
</comment>
<feature type="domain" description="FAD/NAD(P)-binding" evidence="7">
    <location>
        <begin position="4"/>
        <end position="311"/>
    </location>
</feature>
<dbReference type="PRINTS" id="PR00368">
    <property type="entry name" value="FADPNR"/>
</dbReference>
<dbReference type="SUPFAM" id="SSF51905">
    <property type="entry name" value="FAD/NAD(P)-binding domain"/>
    <property type="match status" value="1"/>
</dbReference>
<dbReference type="GO" id="GO:0000166">
    <property type="term" value="F:nucleotide binding"/>
    <property type="evidence" value="ECO:0007669"/>
    <property type="project" value="UniProtKB-KW"/>
</dbReference>
<evidence type="ECO:0000256" key="1">
    <source>
        <dbReference type="ARBA" id="ARBA00007532"/>
    </source>
</evidence>
<dbReference type="PANTHER" id="PTHR43014:SF5">
    <property type="entry name" value="GLUTATHIONE REDUCTASE (NADPH)"/>
    <property type="match status" value="1"/>
</dbReference>
<evidence type="ECO:0008006" key="10">
    <source>
        <dbReference type="Google" id="ProtNLM"/>
    </source>
</evidence>
<evidence type="ECO:0000313" key="8">
    <source>
        <dbReference type="EMBL" id="GAK98971.1"/>
    </source>
</evidence>
<proteinExistence type="inferred from homology"/>
<dbReference type="Pfam" id="PF02852">
    <property type="entry name" value="Pyr_redox_dim"/>
    <property type="match status" value="1"/>
</dbReference>
<dbReference type="Pfam" id="PF07992">
    <property type="entry name" value="Pyr_redox_2"/>
    <property type="match status" value="1"/>
</dbReference>
<feature type="binding site" evidence="4">
    <location>
        <begin position="171"/>
        <end position="178"/>
    </location>
    <ligand>
        <name>NAD(+)</name>
        <dbReference type="ChEBI" id="CHEBI:57540"/>
    </ligand>
</feature>
<dbReference type="Gene3D" id="3.30.390.30">
    <property type="match status" value="1"/>
</dbReference>
<comment type="caution">
    <text evidence="8">The sequence shown here is derived from an EMBL/GenBank/DDBJ whole genome shotgun (WGS) entry which is preliminary data.</text>
</comment>
<protein>
    <recommendedName>
        <fullName evidence="10">Glutathione reductase</fullName>
    </recommendedName>
</protein>
<feature type="disulfide bond" description="Redox-active" evidence="5">
    <location>
        <begin position="41"/>
        <end position="46"/>
    </location>
</feature>
<dbReference type="PRINTS" id="PR00411">
    <property type="entry name" value="PNDRDTASEI"/>
</dbReference>
<gene>
    <name evidence="8" type="ORF">JCM19314_3002</name>
</gene>
<evidence type="ECO:0000259" key="7">
    <source>
        <dbReference type="Pfam" id="PF07992"/>
    </source>
</evidence>
<reference evidence="8 9" key="1">
    <citation type="journal article" date="2014" name="Genome Announc.">
        <title>Draft Genome Sequences of Marine Flavobacterium Nonlabens Strains NR17, NR24, NR27, NR32, NR33, and Ara13.</title>
        <authorList>
            <person name="Nakanishi M."/>
            <person name="Meirelles P."/>
            <person name="Suzuki R."/>
            <person name="Takatani N."/>
            <person name="Mino S."/>
            <person name="Suda W."/>
            <person name="Oshima K."/>
            <person name="Hattori M."/>
            <person name="Ohkuma M."/>
            <person name="Hosokawa M."/>
            <person name="Miyashita K."/>
            <person name="Thompson F.L."/>
            <person name="Niwa A."/>
            <person name="Sawabe T."/>
            <person name="Sawabe T."/>
        </authorList>
    </citation>
    <scope>NUCLEOTIDE SEQUENCE [LARGE SCALE GENOMIC DNA]</scope>
    <source>
        <strain evidence="9">JCM19314</strain>
    </source>
</reference>
<dbReference type="InterPro" id="IPR036188">
    <property type="entry name" value="FAD/NAD-bd_sf"/>
</dbReference>
<dbReference type="Gene3D" id="3.50.50.60">
    <property type="entry name" value="FAD/NAD(P)-binding domain"/>
    <property type="match status" value="2"/>
</dbReference>
<evidence type="ECO:0000259" key="6">
    <source>
        <dbReference type="Pfam" id="PF02852"/>
    </source>
</evidence>
<evidence type="ECO:0000256" key="4">
    <source>
        <dbReference type="PIRSR" id="PIRSR000350-3"/>
    </source>
</evidence>
<dbReference type="GO" id="GO:0016491">
    <property type="term" value="F:oxidoreductase activity"/>
    <property type="evidence" value="ECO:0007669"/>
    <property type="project" value="InterPro"/>
</dbReference>
<dbReference type="InterPro" id="IPR001100">
    <property type="entry name" value="Pyr_nuc-diS_OxRdtase"/>
</dbReference>
<dbReference type="EMBL" id="BBMM01000001">
    <property type="protein sequence ID" value="GAK98971.1"/>
    <property type="molecule type" value="Genomic_DNA"/>
</dbReference>
<feature type="domain" description="Pyridine nucleotide-disulphide oxidoreductase dimerisation" evidence="6">
    <location>
        <begin position="337"/>
        <end position="440"/>
    </location>
</feature>
<feature type="binding site" evidence="4">
    <location>
        <position position="302"/>
    </location>
    <ligand>
        <name>FAD</name>
        <dbReference type="ChEBI" id="CHEBI:57692"/>
    </ligand>
</feature>
<dbReference type="InterPro" id="IPR023753">
    <property type="entry name" value="FAD/NAD-binding_dom"/>
</dbReference>
<feature type="binding site" evidence="4">
    <location>
        <position position="50"/>
    </location>
    <ligand>
        <name>FAD</name>
        <dbReference type="ChEBI" id="CHEBI:57692"/>
    </ligand>
</feature>
<feature type="binding site" evidence="4">
    <location>
        <position position="261"/>
    </location>
    <ligand>
        <name>NAD(+)</name>
        <dbReference type="ChEBI" id="CHEBI:57540"/>
    </ligand>
</feature>
<dbReference type="AlphaFoldDB" id="A0A090QU69"/>
<accession>A0A090QU69</accession>
<evidence type="ECO:0000256" key="3">
    <source>
        <dbReference type="ARBA" id="ARBA00022827"/>
    </source>
</evidence>
<dbReference type="PIRSF" id="PIRSF000350">
    <property type="entry name" value="Mercury_reductase_MerA"/>
    <property type="match status" value="1"/>
</dbReference>
<keyword evidence="3 4" id="KW-0274">FAD</keyword>
<dbReference type="PANTHER" id="PTHR43014">
    <property type="entry name" value="MERCURIC REDUCTASE"/>
    <property type="match status" value="1"/>
</dbReference>
<keyword evidence="2" id="KW-0285">Flavoprotein</keyword>
<keyword evidence="4" id="KW-0547">Nucleotide-binding</keyword>
<dbReference type="InterPro" id="IPR004099">
    <property type="entry name" value="Pyr_nucl-diS_OxRdtase_dimer"/>
</dbReference>
<dbReference type="InterPro" id="IPR016156">
    <property type="entry name" value="FAD/NAD-linked_Rdtase_dimer_sf"/>
</dbReference>
<sequence length="445" mass="48763">MDKFDVFVFGTGTAGQLVAQECAAAGKKVGIIDIKEYGGVCSQRGCDPKKLLLASSEAFESSKNMNGDGITGKIKINWKDAFKYAKRYTSNIPKNTEKNLKEKGIICYHGKASFKDAHTIILDDKEIRSEYFVIATGMQPLSLGIPGEKYTLTSADFFNLTEVPEKVVFVGGGYIGMEFGHMLCRAGSNVTIIDKGDQILSPFETFTSNLLEEESIKMGIKIIKNAQVSSIEEIENRYCVHYSINNQIHQVTTDCVFNTAGRVPSIDKLNLALANVVTDKDGVLVNSNLQSASQAHIYACGDISSKSLPLTPLSSIEAKVVADNLNGKKRELNIPAIPSSVFTIPQCSGIGLTENGAIEAEKTYHTIESEASDWFNNQRINAPLYGYKIILENDSNKILGAHIVGPEAAEQINMFAIAMKANMTFEELKDVIFNYPTWGNDIKSF</sequence>
<evidence type="ECO:0000256" key="2">
    <source>
        <dbReference type="ARBA" id="ARBA00022630"/>
    </source>
</evidence>
<dbReference type="SUPFAM" id="SSF55424">
    <property type="entry name" value="FAD/NAD-linked reductases, dimerisation (C-terminal) domain"/>
    <property type="match status" value="1"/>
</dbReference>
<comment type="cofactor">
    <cofactor evidence="4">
        <name>FAD</name>
        <dbReference type="ChEBI" id="CHEBI:57692"/>
    </cofactor>
    <text evidence="4">Binds 1 FAD per subunit.</text>
</comment>
<organism evidence="8 9">
    <name type="scientific">Nonlabens ulvanivorans</name>
    <name type="common">Persicivirga ulvanivorans</name>
    <dbReference type="NCBI Taxonomy" id="906888"/>
    <lineage>
        <taxon>Bacteria</taxon>
        <taxon>Pseudomonadati</taxon>
        <taxon>Bacteroidota</taxon>
        <taxon>Flavobacteriia</taxon>
        <taxon>Flavobacteriales</taxon>
        <taxon>Flavobacteriaceae</taxon>
        <taxon>Nonlabens</taxon>
    </lineage>
</organism>
<dbReference type="Proteomes" id="UP000029226">
    <property type="component" value="Unassembled WGS sequence"/>
</dbReference>
<name>A0A090QU69_NONUL</name>
<evidence type="ECO:0000256" key="5">
    <source>
        <dbReference type="PIRSR" id="PIRSR000350-4"/>
    </source>
</evidence>
<evidence type="ECO:0000313" key="9">
    <source>
        <dbReference type="Proteomes" id="UP000029226"/>
    </source>
</evidence>